<dbReference type="GO" id="GO:0009055">
    <property type="term" value="F:electron transfer activity"/>
    <property type="evidence" value="ECO:0007669"/>
    <property type="project" value="TreeGrafter"/>
</dbReference>
<dbReference type="CDD" id="cd21555">
    <property type="entry name" value="OmcS-like"/>
    <property type="match status" value="1"/>
</dbReference>
<keyword evidence="5" id="KW-0249">Electron transport</keyword>
<keyword evidence="7" id="KW-0472">Membrane</keyword>
<dbReference type="SUPFAM" id="SSF48695">
    <property type="entry name" value="Multiheme cytochromes"/>
    <property type="match status" value="1"/>
</dbReference>
<keyword evidence="6" id="KW-0408">Iron</keyword>
<evidence type="ECO:0000313" key="8">
    <source>
        <dbReference type="EMBL" id="ACM21498.1"/>
    </source>
</evidence>
<keyword evidence="3" id="KW-0349">Heme</keyword>
<evidence type="ECO:0000256" key="7">
    <source>
        <dbReference type="ARBA" id="ARBA00023136"/>
    </source>
</evidence>
<dbReference type="PANTHER" id="PTHR30333:SF1">
    <property type="entry name" value="CYTOCHROME C-TYPE PROTEIN NAPC"/>
    <property type="match status" value="1"/>
</dbReference>
<sequence length="407" mass="42620">MGITGILTTIALILTTAGSGWAEKFHGGHTGACEGCHGSRGADTNYTSLLGPDPSSTCLRCHGAPNPQAHQIATEPAPARGLAPKAMTPGGDFAYVKKNYSWVNTNGTGGSSPGERHGHNIVAAAYGYVGDSTLHVSPGGSYPAQSLSCISCHDPHGNYRLVDVYGTIATDINPIGESGSYGAVPTANGAVGSYRLLAGKGYQAGGTSHVFAHDPPIAVAPKEYNRPESGRDTRVAYGKGVSKWCANCHEAFLQGSSMSHVHPSDAELGPIAGVYNNYIKSGDLSGIQANAYTSLVPFQTTETTDPQQLAAELTSSNGPNPDDRVTCLSCHRAHASGWDGIGRWNMKGTFITVGGEYPGIDAGGKGKEGENSTGKLRTEYKAAMYNRDPAQFATFQRQLCNKCHARD</sequence>
<dbReference type="AlphaFoldDB" id="B9M443"/>
<dbReference type="GO" id="GO:0016020">
    <property type="term" value="C:membrane"/>
    <property type="evidence" value="ECO:0007669"/>
    <property type="project" value="UniProtKB-SubCell"/>
</dbReference>
<reference evidence="8 9" key="1">
    <citation type="submission" date="2009-01" db="EMBL/GenBank/DDBJ databases">
        <title>Complete sequence of Geobacter sp. FRC-32.</title>
        <authorList>
            <consortium name="US DOE Joint Genome Institute"/>
            <person name="Lucas S."/>
            <person name="Copeland A."/>
            <person name="Lapidus A."/>
            <person name="Glavina del Rio T."/>
            <person name="Dalin E."/>
            <person name="Tice H."/>
            <person name="Bruce D."/>
            <person name="Goodwin L."/>
            <person name="Pitluck S."/>
            <person name="Saunders E."/>
            <person name="Brettin T."/>
            <person name="Detter J.C."/>
            <person name="Han C."/>
            <person name="Larimer F."/>
            <person name="Land M."/>
            <person name="Hauser L."/>
            <person name="Kyrpides N."/>
            <person name="Ovchinnikova G."/>
            <person name="Kostka J."/>
            <person name="Richardson P."/>
        </authorList>
    </citation>
    <scope>NUCLEOTIDE SEQUENCE [LARGE SCALE GENOMIC DNA]</scope>
    <source>
        <strain evidence="9">DSM 22248 / JCM 15807 / FRC-32</strain>
    </source>
</reference>
<evidence type="ECO:0000256" key="5">
    <source>
        <dbReference type="ARBA" id="ARBA00022982"/>
    </source>
</evidence>
<proteinExistence type="predicted"/>
<dbReference type="OrthoDB" id="9771829at2"/>
<evidence type="ECO:0000256" key="6">
    <source>
        <dbReference type="ARBA" id="ARBA00023004"/>
    </source>
</evidence>
<gene>
    <name evidence="8" type="ordered locus">Geob_3155</name>
</gene>
<evidence type="ECO:0000256" key="3">
    <source>
        <dbReference type="ARBA" id="ARBA00022617"/>
    </source>
</evidence>
<dbReference type="HOGENOM" id="CLU_627971_0_0_7"/>
<keyword evidence="9" id="KW-1185">Reference proteome</keyword>
<dbReference type="PANTHER" id="PTHR30333">
    <property type="entry name" value="CYTOCHROME C-TYPE PROTEIN"/>
    <property type="match status" value="1"/>
</dbReference>
<dbReference type="RefSeq" id="WP_012648226.1">
    <property type="nucleotide sequence ID" value="NC_011979.1"/>
</dbReference>
<protein>
    <submittedName>
        <fullName evidence="8">Cytochrome c, 6 heme-binding sites</fullName>
    </submittedName>
</protein>
<keyword evidence="2" id="KW-0813">Transport</keyword>
<keyword evidence="4" id="KW-0479">Metal-binding</keyword>
<comment type="subcellular location">
    <subcellularLocation>
        <location evidence="1">Membrane</location>
    </subcellularLocation>
</comment>
<evidence type="ECO:0000256" key="1">
    <source>
        <dbReference type="ARBA" id="ARBA00004370"/>
    </source>
</evidence>
<dbReference type="GO" id="GO:0046872">
    <property type="term" value="F:metal ion binding"/>
    <property type="evidence" value="ECO:0007669"/>
    <property type="project" value="UniProtKB-KW"/>
</dbReference>
<name>B9M443_GEODF</name>
<dbReference type="KEGG" id="geo:Geob_3155"/>
<evidence type="ECO:0000313" key="9">
    <source>
        <dbReference type="Proteomes" id="UP000007721"/>
    </source>
</evidence>
<dbReference type="InterPro" id="IPR036280">
    <property type="entry name" value="Multihaem_cyt_sf"/>
</dbReference>
<dbReference type="GO" id="GO:0009061">
    <property type="term" value="P:anaerobic respiration"/>
    <property type="evidence" value="ECO:0007669"/>
    <property type="project" value="TreeGrafter"/>
</dbReference>
<organism evidence="8 9">
    <name type="scientific">Geotalea daltonii (strain DSM 22248 / JCM 15807 / FRC-32)</name>
    <name type="common">Geobacter daltonii</name>
    <dbReference type="NCBI Taxonomy" id="316067"/>
    <lineage>
        <taxon>Bacteria</taxon>
        <taxon>Pseudomonadati</taxon>
        <taxon>Thermodesulfobacteriota</taxon>
        <taxon>Desulfuromonadia</taxon>
        <taxon>Geobacterales</taxon>
        <taxon>Geobacteraceae</taxon>
        <taxon>Geotalea</taxon>
    </lineage>
</organism>
<accession>B9M443</accession>
<evidence type="ECO:0000256" key="4">
    <source>
        <dbReference type="ARBA" id="ARBA00022723"/>
    </source>
</evidence>
<dbReference type="Proteomes" id="UP000007721">
    <property type="component" value="Chromosome"/>
</dbReference>
<dbReference type="InterPro" id="IPR051174">
    <property type="entry name" value="Cytochrome_c-type_ET"/>
</dbReference>
<dbReference type="STRING" id="316067.Geob_3155"/>
<evidence type="ECO:0000256" key="2">
    <source>
        <dbReference type="ARBA" id="ARBA00022448"/>
    </source>
</evidence>
<dbReference type="EMBL" id="CP001390">
    <property type="protein sequence ID" value="ACM21498.1"/>
    <property type="molecule type" value="Genomic_DNA"/>
</dbReference>